<evidence type="ECO:0000313" key="2">
    <source>
        <dbReference type="Proteomes" id="UP000030656"/>
    </source>
</evidence>
<reference evidence="1 2" key="1">
    <citation type="submission" date="2013-02" db="EMBL/GenBank/DDBJ databases">
        <title>The Genome Annotation of Plasmodium falciparum FCH/4.</title>
        <authorList>
            <consortium name="The Broad Institute Genome Sequencing Platform"/>
            <consortium name="The Broad Institute Genome Sequencing Center for Infectious Disease"/>
            <person name="Neafsey D."/>
            <person name="Hoffman S."/>
            <person name="Volkman S."/>
            <person name="Rosenthal P."/>
            <person name="Walker B."/>
            <person name="Young S.K."/>
            <person name="Zeng Q."/>
            <person name="Gargeya S."/>
            <person name="Fitzgerald M."/>
            <person name="Haas B."/>
            <person name="Abouelleil A."/>
            <person name="Allen A.W."/>
            <person name="Alvarado L."/>
            <person name="Arachchi H.M."/>
            <person name="Berlin A.M."/>
            <person name="Chapman S.B."/>
            <person name="Gainer-Dewar J."/>
            <person name="Goldberg J."/>
            <person name="Griggs A."/>
            <person name="Gujja S."/>
            <person name="Hansen M."/>
            <person name="Howarth C."/>
            <person name="Imamovic A."/>
            <person name="Ireland A."/>
            <person name="Larimer J."/>
            <person name="McCowan C."/>
            <person name="Murphy C."/>
            <person name="Pearson M."/>
            <person name="Poon T.W."/>
            <person name="Priest M."/>
            <person name="Roberts A."/>
            <person name="Saif S."/>
            <person name="Shea T."/>
            <person name="Sisk P."/>
            <person name="Sykes S."/>
            <person name="Wortman J."/>
            <person name="Nusbaum C."/>
            <person name="Birren B."/>
        </authorList>
    </citation>
    <scope>NUCLEOTIDE SEQUENCE [LARGE SCALE GENOMIC DNA]</scope>
    <source>
        <strain evidence="1 2">FCH/4</strain>
    </source>
</reference>
<dbReference type="Gene3D" id="3.40.50.12780">
    <property type="entry name" value="N-terminal domain of ligase-like"/>
    <property type="match status" value="1"/>
</dbReference>
<dbReference type="OrthoDB" id="10253869at2759"/>
<dbReference type="PANTHER" id="PTHR43201:SF32">
    <property type="entry name" value="2-SUCCINYLBENZOATE--COA LIGASE, CHLOROPLASTIC_PEROXISOMAL"/>
    <property type="match status" value="1"/>
</dbReference>
<dbReference type="Proteomes" id="UP000030656">
    <property type="component" value="Unassembled WGS sequence"/>
</dbReference>
<proteinExistence type="predicted"/>
<organism evidence="1 2">
    <name type="scientific">Plasmodium falciparum FCH/4</name>
    <dbReference type="NCBI Taxonomy" id="1036724"/>
    <lineage>
        <taxon>Eukaryota</taxon>
        <taxon>Sar</taxon>
        <taxon>Alveolata</taxon>
        <taxon>Apicomplexa</taxon>
        <taxon>Aconoidasida</taxon>
        <taxon>Haemosporida</taxon>
        <taxon>Plasmodiidae</taxon>
        <taxon>Plasmodium</taxon>
        <taxon>Plasmodium (Laverania)</taxon>
    </lineage>
</organism>
<dbReference type="GO" id="GO:0031956">
    <property type="term" value="F:medium-chain fatty acid-CoA ligase activity"/>
    <property type="evidence" value="ECO:0007669"/>
    <property type="project" value="TreeGrafter"/>
</dbReference>
<reference evidence="1 2" key="2">
    <citation type="submission" date="2013-02" db="EMBL/GenBank/DDBJ databases">
        <title>The Genome Sequence of Plasmodium falciparum FCH/4.</title>
        <authorList>
            <consortium name="The Broad Institute Genome Sequencing Platform"/>
            <consortium name="The Broad Institute Genome Sequencing Center for Infectious Disease"/>
            <person name="Neafsey D."/>
            <person name="Cheeseman I."/>
            <person name="Volkman S."/>
            <person name="Adams J."/>
            <person name="Walker B."/>
            <person name="Young S.K."/>
            <person name="Zeng Q."/>
            <person name="Gargeya S."/>
            <person name="Fitzgerald M."/>
            <person name="Haas B."/>
            <person name="Abouelleil A."/>
            <person name="Alvarado L."/>
            <person name="Arachchi H.M."/>
            <person name="Berlin A.M."/>
            <person name="Chapman S.B."/>
            <person name="Dewar J."/>
            <person name="Goldberg J."/>
            <person name="Griggs A."/>
            <person name="Gujja S."/>
            <person name="Hansen M."/>
            <person name="Howarth C."/>
            <person name="Imamovic A."/>
            <person name="Larimer J."/>
            <person name="McCowan C."/>
            <person name="Murphy C."/>
            <person name="Neiman D."/>
            <person name="Pearson M."/>
            <person name="Priest M."/>
            <person name="Roberts A."/>
            <person name="Saif S."/>
            <person name="Shea T."/>
            <person name="Sisk P."/>
            <person name="Sykes S."/>
            <person name="Wortman J."/>
            <person name="Nusbaum C."/>
            <person name="Birren B."/>
        </authorList>
    </citation>
    <scope>NUCLEOTIDE SEQUENCE [LARGE SCALE GENOMIC DNA]</scope>
    <source>
        <strain evidence="1 2">FCH/4</strain>
    </source>
</reference>
<dbReference type="PANTHER" id="PTHR43201">
    <property type="entry name" value="ACYL-COA SYNTHETASE"/>
    <property type="match status" value="1"/>
</dbReference>
<accession>A0A024VEU2</accession>
<dbReference type="InterPro" id="IPR042099">
    <property type="entry name" value="ANL_N_sf"/>
</dbReference>
<dbReference type="AlphaFoldDB" id="A0A024VEU2"/>
<dbReference type="SUPFAM" id="SSF56801">
    <property type="entry name" value="Acetyl-CoA synthetase-like"/>
    <property type="match status" value="1"/>
</dbReference>
<protein>
    <submittedName>
        <fullName evidence="1">Uncharacterized protein</fullName>
    </submittedName>
</protein>
<dbReference type="GO" id="GO:0006631">
    <property type="term" value="P:fatty acid metabolic process"/>
    <property type="evidence" value="ECO:0007669"/>
    <property type="project" value="TreeGrafter"/>
</dbReference>
<dbReference type="EMBL" id="KI928180">
    <property type="protein sequence ID" value="ETW26808.1"/>
    <property type="molecule type" value="Genomic_DNA"/>
</dbReference>
<gene>
    <name evidence="1" type="ORF">PFFCH_05769</name>
</gene>
<name>A0A024VEU2_PLAFA</name>
<sequence>MLGYIFSKCRFMIKRNNFSTFKMSVNNSFNIYTNNVYVSCAEFFNEVNMINKKLLYYINDYFKLNDDIYNNDKENLDEEKRNIIRTRTNRIRKKKIGCLFPPCYSQLLINFCVLTNNYDYICIPSPIKKCKQIKEKYAFYISENNIDLILSHPFYKHYIEEISFNLQIPYLIVYDKPDVLTHEQYLDHLKEGRINFGNKYLYKEKKEITMMDEKTNTHDEKYKSIDNIQNDNNNNNNNNILLLLKDIYIKELEKNNPCIHFQLSKQNECDRSIQFYLSSIYEQSKNLHKLLNFNKNDNIFFCIPTNNIQYFEVLFSVLYGGGTIMFPEIKKKEFFNYNNYMKWFTKHMKKRKSHNFSVHNIILKNDFNQNDYNFIDANSLFEEIYNAKKPITTIVCNNYLIRDFVNFFENSDINNITKNEFINKKACSIQIVLINGNEIMPGIKEEYLEKLKNIFINAKIYQRYIIQEIGTICLTNVTKLIEDNIKYERNIAGYVAPNINIEIDKDTSLLKIKSDHLFTQYYNNKNITQKSFDENGYFKTKYLATLTQDNLLKINGTINDVQKISPDYYLYFKQRKDKMEKHPPGYLKRVRLHGQIWGNFHADKRNWKRKF</sequence>
<evidence type="ECO:0000313" key="1">
    <source>
        <dbReference type="EMBL" id="ETW26808.1"/>
    </source>
</evidence>